<keyword evidence="5" id="KW-0073">Auxin biosynthesis</keyword>
<dbReference type="GO" id="GO:0001716">
    <property type="term" value="F:L-amino-acid oxidase activity"/>
    <property type="evidence" value="ECO:0007669"/>
    <property type="project" value="TreeGrafter"/>
</dbReference>
<evidence type="ECO:0000256" key="5">
    <source>
        <dbReference type="ARBA" id="ARBA00023070"/>
    </source>
</evidence>
<dbReference type="Gene3D" id="3.50.50.60">
    <property type="entry name" value="FAD/NAD(P)-binding domain"/>
    <property type="match status" value="1"/>
</dbReference>
<dbReference type="SUPFAM" id="SSF51905">
    <property type="entry name" value="FAD/NAD(P)-binding domain"/>
    <property type="match status" value="1"/>
</dbReference>
<evidence type="ECO:0000256" key="3">
    <source>
        <dbReference type="ARBA" id="ARBA00012535"/>
    </source>
</evidence>
<evidence type="ECO:0000259" key="7">
    <source>
        <dbReference type="Pfam" id="PF01593"/>
    </source>
</evidence>
<protein>
    <recommendedName>
        <fullName evidence="4">Tryptophan 2-monooxygenase</fullName>
        <ecNumber evidence="3">1.13.12.3</ecNumber>
    </recommendedName>
</protein>
<dbReference type="InterPro" id="IPR050281">
    <property type="entry name" value="Flavin_monoamine_oxidase"/>
</dbReference>
<dbReference type="Gene3D" id="3.90.660.10">
    <property type="match status" value="1"/>
</dbReference>
<gene>
    <name evidence="8" type="ORF">BECKLFY1418C_GA0070996_11484</name>
</gene>
<dbReference type="AlphaFoldDB" id="A0A450X304"/>
<dbReference type="EC" id="1.13.12.3" evidence="3"/>
<name>A0A450X304_9GAMM</name>
<comment type="similarity">
    <text evidence="2">Belongs to the tryptophan 2-monooxygenase family.</text>
</comment>
<dbReference type="GO" id="GO:0009063">
    <property type="term" value="P:amino acid catabolic process"/>
    <property type="evidence" value="ECO:0007669"/>
    <property type="project" value="TreeGrafter"/>
</dbReference>
<dbReference type="Pfam" id="PF01593">
    <property type="entry name" value="Amino_oxidase"/>
    <property type="match status" value="1"/>
</dbReference>
<comment type="catalytic activity">
    <reaction evidence="6">
        <text>L-tryptophan + O2 = indole-3-acetamide + CO2 + H2O</text>
        <dbReference type="Rhea" id="RHEA:16165"/>
        <dbReference type="ChEBI" id="CHEBI:15377"/>
        <dbReference type="ChEBI" id="CHEBI:15379"/>
        <dbReference type="ChEBI" id="CHEBI:16031"/>
        <dbReference type="ChEBI" id="CHEBI:16526"/>
        <dbReference type="ChEBI" id="CHEBI:57912"/>
        <dbReference type="EC" id="1.13.12.3"/>
    </reaction>
</comment>
<reference evidence="8" key="1">
    <citation type="submission" date="2019-02" db="EMBL/GenBank/DDBJ databases">
        <authorList>
            <person name="Gruber-Vodicka R. H."/>
            <person name="Seah K. B. B."/>
        </authorList>
    </citation>
    <scope>NUCLEOTIDE SEQUENCE</scope>
    <source>
        <strain evidence="8">BECK_BY7</strain>
    </source>
</reference>
<comment type="pathway">
    <text evidence="1">Plant hormone metabolism; auxin biosynthesis.</text>
</comment>
<dbReference type="GO" id="GO:0009851">
    <property type="term" value="P:auxin biosynthetic process"/>
    <property type="evidence" value="ECO:0007669"/>
    <property type="project" value="UniProtKB-KW"/>
</dbReference>
<organism evidence="8">
    <name type="scientific">Candidatus Kentrum sp. LFY</name>
    <dbReference type="NCBI Taxonomy" id="2126342"/>
    <lineage>
        <taxon>Bacteria</taxon>
        <taxon>Pseudomonadati</taxon>
        <taxon>Pseudomonadota</taxon>
        <taxon>Gammaproteobacteria</taxon>
        <taxon>Candidatus Kentrum</taxon>
    </lineage>
</organism>
<accession>A0A450X304</accession>
<evidence type="ECO:0000313" key="8">
    <source>
        <dbReference type="EMBL" id="VFK23613.1"/>
    </source>
</evidence>
<dbReference type="PANTHER" id="PTHR10742">
    <property type="entry name" value="FLAVIN MONOAMINE OXIDASE"/>
    <property type="match status" value="1"/>
</dbReference>
<dbReference type="InterPro" id="IPR006311">
    <property type="entry name" value="TAT_signal"/>
</dbReference>
<dbReference type="Gene3D" id="1.20.1440.240">
    <property type="match status" value="1"/>
</dbReference>
<dbReference type="InterPro" id="IPR002937">
    <property type="entry name" value="Amino_oxidase"/>
</dbReference>
<dbReference type="GO" id="GO:0050361">
    <property type="term" value="F:tryptophan 2-monooxygenase activity"/>
    <property type="evidence" value="ECO:0007669"/>
    <property type="project" value="UniProtKB-EC"/>
</dbReference>
<evidence type="ECO:0000256" key="2">
    <source>
        <dbReference type="ARBA" id="ARBA00005833"/>
    </source>
</evidence>
<dbReference type="InterPro" id="IPR036188">
    <property type="entry name" value="FAD/NAD-bd_sf"/>
</dbReference>
<sequence>MANSLTRRKFLHRVGAIGGSVAVYQMALALGLMPGRAHGVPGIVAPLGKTKRRVVLLGGGLSSLMSAYELERAGYECTILEASHRIGGRNLTLRSGDLIDEMGNQQYCRFDDEPHLYFNAGPARIPAHHHYVMHYCRELGVALEGFTNVNYNAWVHDTRAFGGKPVRLRRYIADARGFIAELSAKAIDAGAFDAPLSSEDLERLSAFLKSYGDLDANALYKGSSRAGYELPGILAPTPGMLEHPNLNQPLELSEILKSDFWNWKMHFGEANDQSARMLQAVGGMDSIVKAFVRNIRSPMLVRAQVKSIRIGNDGVAVVYQHGGEHKAIEADYCMNCIPMHLLVGIDNNFPEAYRKALSATGRLKFFKLGIQMSERFWERENIYGGISWTNQDITQIGYPSHGIHGKKGIVLAAYPFDPKSCDFFTRMTPDERFEEALRQGGKIHPSYRQYAENFVSVPWTRMNHHMGCAAEWTEETRNRYFSYLQTPLAGRHFMIGDQMSHHPGWQEGAFSSAHHALHQLQRQVAMDTNTVT</sequence>
<dbReference type="PROSITE" id="PS51318">
    <property type="entry name" value="TAT"/>
    <property type="match status" value="1"/>
</dbReference>
<proteinExistence type="inferred from homology"/>
<dbReference type="PANTHER" id="PTHR10742:SF342">
    <property type="entry name" value="AMINE OXIDASE"/>
    <property type="match status" value="1"/>
</dbReference>
<evidence type="ECO:0000256" key="6">
    <source>
        <dbReference type="ARBA" id="ARBA00047321"/>
    </source>
</evidence>
<feature type="domain" description="Amine oxidase" evidence="7">
    <location>
        <begin position="64"/>
        <end position="516"/>
    </location>
</feature>
<evidence type="ECO:0000256" key="1">
    <source>
        <dbReference type="ARBA" id="ARBA00004814"/>
    </source>
</evidence>
<dbReference type="SUPFAM" id="SSF54373">
    <property type="entry name" value="FAD-linked reductases, C-terminal domain"/>
    <property type="match status" value="1"/>
</dbReference>
<dbReference type="EMBL" id="CAADFN010000148">
    <property type="protein sequence ID" value="VFK23613.1"/>
    <property type="molecule type" value="Genomic_DNA"/>
</dbReference>
<evidence type="ECO:0000256" key="4">
    <source>
        <dbReference type="ARBA" id="ARBA00017871"/>
    </source>
</evidence>